<reference evidence="2 3" key="1">
    <citation type="submission" date="2024-04" db="EMBL/GenBank/DDBJ databases">
        <title>Luteolibacter sp. isolated from soil.</title>
        <authorList>
            <person name="An J."/>
        </authorList>
    </citation>
    <scope>NUCLEOTIDE SEQUENCE [LARGE SCALE GENOMIC DNA]</scope>
    <source>
        <strain evidence="2 3">Y139</strain>
    </source>
</reference>
<comment type="caution">
    <text evidence="2">The sequence shown here is derived from an EMBL/GenBank/DDBJ whole genome shotgun (WGS) entry which is preliminary data.</text>
</comment>
<gene>
    <name evidence="2" type="ORF">WKV53_14545</name>
</gene>
<dbReference type="Proteomes" id="UP001371305">
    <property type="component" value="Unassembled WGS sequence"/>
</dbReference>
<keyword evidence="1" id="KW-1133">Transmembrane helix</keyword>
<evidence type="ECO:0000313" key="2">
    <source>
        <dbReference type="EMBL" id="MEK7951734.1"/>
    </source>
</evidence>
<organism evidence="2 3">
    <name type="scientific">Luteolibacter soli</name>
    <dbReference type="NCBI Taxonomy" id="3135280"/>
    <lineage>
        <taxon>Bacteria</taxon>
        <taxon>Pseudomonadati</taxon>
        <taxon>Verrucomicrobiota</taxon>
        <taxon>Verrucomicrobiia</taxon>
        <taxon>Verrucomicrobiales</taxon>
        <taxon>Verrucomicrobiaceae</taxon>
        <taxon>Luteolibacter</taxon>
    </lineage>
</organism>
<evidence type="ECO:0000313" key="3">
    <source>
        <dbReference type="Proteomes" id="UP001371305"/>
    </source>
</evidence>
<feature type="transmembrane region" description="Helical" evidence="1">
    <location>
        <begin position="140"/>
        <end position="163"/>
    </location>
</feature>
<dbReference type="EMBL" id="JBBUKT010000005">
    <property type="protein sequence ID" value="MEK7951734.1"/>
    <property type="molecule type" value="Genomic_DNA"/>
</dbReference>
<keyword evidence="1" id="KW-0472">Membrane</keyword>
<protein>
    <recommendedName>
        <fullName evidence="4">DUF3592 domain-containing protein</fullName>
    </recommendedName>
</protein>
<feature type="transmembrane region" description="Helical" evidence="1">
    <location>
        <begin position="12"/>
        <end position="27"/>
    </location>
</feature>
<proteinExistence type="predicted"/>
<sequence length="173" mass="20112">MKPRAFYRWKSFWLGVMVLGFLTWAWWDSIHWESYFCYGQKYFRQAGSGICLADRGYSMGLPPEGYRLPLDGQRFSLWSTEGVLWREVRFDAPEMLHVSGDPEPLHKYRIVPKGGDASVPRNAAAVHFGGVLSIPVRGAWAIYIPHWLVMVCFAVPWVGFIWWRGRRERKACP</sequence>
<name>A0ABU9AVF5_9BACT</name>
<evidence type="ECO:0000256" key="1">
    <source>
        <dbReference type="SAM" id="Phobius"/>
    </source>
</evidence>
<accession>A0ABU9AVF5</accession>
<keyword evidence="1" id="KW-0812">Transmembrane</keyword>
<evidence type="ECO:0008006" key="4">
    <source>
        <dbReference type="Google" id="ProtNLM"/>
    </source>
</evidence>
<keyword evidence="3" id="KW-1185">Reference proteome</keyword>